<evidence type="ECO:0000256" key="8">
    <source>
        <dbReference type="ARBA" id="ARBA00023242"/>
    </source>
</evidence>
<feature type="domain" description="CUT" evidence="10">
    <location>
        <begin position="400"/>
        <end position="487"/>
    </location>
</feature>
<dbReference type="InterPro" id="IPR003350">
    <property type="entry name" value="CUT_dom"/>
</dbReference>
<feature type="compositionally biased region" description="Basic and acidic residues" evidence="9">
    <location>
        <begin position="847"/>
        <end position="856"/>
    </location>
</feature>
<dbReference type="AlphaFoldDB" id="A0A0N5CCF3"/>
<feature type="compositionally biased region" description="Basic and acidic residues" evidence="9">
    <location>
        <begin position="815"/>
        <end position="826"/>
    </location>
</feature>
<dbReference type="SMART" id="SM01109">
    <property type="entry name" value="CUT"/>
    <property type="match status" value="2"/>
</dbReference>
<feature type="compositionally biased region" description="Polar residues" evidence="9">
    <location>
        <begin position="827"/>
        <end position="845"/>
    </location>
</feature>
<keyword evidence="7" id="KW-0804">Transcription</keyword>
<organism evidence="11 12">
    <name type="scientific">Strongyloides papillosus</name>
    <name type="common">Intestinal threadworm</name>
    <dbReference type="NCBI Taxonomy" id="174720"/>
    <lineage>
        <taxon>Eukaryota</taxon>
        <taxon>Metazoa</taxon>
        <taxon>Ecdysozoa</taxon>
        <taxon>Nematoda</taxon>
        <taxon>Chromadorea</taxon>
        <taxon>Rhabditida</taxon>
        <taxon>Tylenchina</taxon>
        <taxon>Panagrolaimomorpha</taxon>
        <taxon>Strongyloidoidea</taxon>
        <taxon>Strongyloididae</taxon>
        <taxon>Strongyloides</taxon>
    </lineage>
</organism>
<dbReference type="GO" id="GO:0000981">
    <property type="term" value="F:DNA-binding transcription factor activity, RNA polymerase II-specific"/>
    <property type="evidence" value="ECO:0007669"/>
    <property type="project" value="TreeGrafter"/>
</dbReference>
<evidence type="ECO:0000256" key="2">
    <source>
        <dbReference type="ARBA" id="ARBA00022737"/>
    </source>
</evidence>
<dbReference type="PROSITE" id="PS51042">
    <property type="entry name" value="CUT"/>
    <property type="match status" value="3"/>
</dbReference>
<reference evidence="12" key="1">
    <citation type="submission" date="2017-02" db="UniProtKB">
        <authorList>
            <consortium name="WormBaseParasite"/>
        </authorList>
    </citation>
    <scope>IDENTIFICATION</scope>
</reference>
<proteinExistence type="predicted"/>
<feature type="compositionally biased region" description="Low complexity" evidence="9">
    <location>
        <begin position="122"/>
        <end position="155"/>
    </location>
</feature>
<dbReference type="Gene3D" id="1.10.260.40">
    <property type="entry name" value="lambda repressor-like DNA-binding domains"/>
    <property type="match status" value="3"/>
</dbReference>
<evidence type="ECO:0000256" key="6">
    <source>
        <dbReference type="ARBA" id="ARBA00023155"/>
    </source>
</evidence>
<dbReference type="Pfam" id="PF02376">
    <property type="entry name" value="CUT"/>
    <property type="match status" value="3"/>
</dbReference>
<feature type="domain" description="CUT" evidence="10">
    <location>
        <begin position="598"/>
        <end position="685"/>
    </location>
</feature>
<keyword evidence="3" id="KW-0805">Transcription regulation</keyword>
<protein>
    <submittedName>
        <fullName evidence="12">CUT domain-containing protein</fullName>
    </submittedName>
</protein>
<feature type="region of interest" description="Disordered" evidence="9">
    <location>
        <begin position="116"/>
        <end position="167"/>
    </location>
</feature>
<dbReference type="PANTHER" id="PTHR14043:SF2">
    <property type="entry name" value="HOMEOBOX PROTEIN CUT"/>
    <property type="match status" value="1"/>
</dbReference>
<dbReference type="STRING" id="174720.A0A0N5CCF3"/>
<sequence>MAEHMEFSKLLNELQRYGNSYKKYCANKNIIEEQCKKSDSAGNELYDTLTDNFEKFLEKSESLDASDKILEDYLSIINEESFHDVLLEMYNNLPKRFDSDIRERLRLIVEKNIISDSDDSDSSSYNTSDSNVDNEFSRPVSRNSSCRRSSRLQSRQNKYIKNRRDDKDYLEDPDKDFDYDDIDSSTCDVDNVSIQKVVLDPTVHDKLDSMIKMDLNAVIDIELNTKKIADKVHEITHCLGISRRIIGPIVAKLSIGGYSELITKKKCWSNLKERMQVSMRRLYAWIINKEAILFIHSLCPKKAQYYGNDKIVIPKPSYFWLNCKDVPMDEVERTLTPPALVYEEENCPTYGEFKPNVRVNKYIRAVESDPTISEIIQRTGKTYEFQNKNIILANIKHMSTKSFKFKGYLNTVEICKEIRKHLTETNCSQRSFAENILGMSQGSASDLLTKPKKWEGLTRRGREPYVKMRAYLDVHLELKDQLKSILEEEEREQLEKLKMLYKHKVDENKKKIDTTLLLKVLGNYCDEKSPPSSDSGFGTEVCDLNTSYSEENCNEKSILQKTEELFQNKRNFRVVAKASNSNQNLGNQPTDVTTVTSSFPLSFTESLNTMALAVEMKTLLDECKVTPAIFAEKYMKIKPQDFHRLLVAPRAWNLSSMSDRNAYEKINIFLRNKDFVKCLKEKGLGAFPLIQGYINNDHNQSQQQNNDKYIRLIRPLIPLEASSSLCNSKVIKVCIKKRQPQVLTNGAPIKKQKLTQNYSIVEDDSKIKKSSNVENVIRTPNSSLNGSRHSSRLVPFDKEIPTTSGQGINNSEISEGIKKDLDDNSESKNIVNTKSVGSLHDSPTIQVKEEYTEKVAETNGQSTPSDDSLTNHDAEIDTRVRDPKSFTILHEDNMKPIHKEELNVYNVATCHGKFIKYEDNLEFLIDTAELEILYLAWTYNPNPQSVMKEYLSQMTVLPIEAIESWYSKFNKLKGNYLRTADNSLTYRENLRKIVLTSTSRKKFLAVTDLVFKQLFSNKIAELINTT</sequence>
<accession>A0A0N5CCF3</accession>
<dbReference type="InterPro" id="IPR010982">
    <property type="entry name" value="Lambda_DNA-bd_dom_sf"/>
</dbReference>
<evidence type="ECO:0000256" key="7">
    <source>
        <dbReference type="ARBA" id="ARBA00023163"/>
    </source>
</evidence>
<evidence type="ECO:0000256" key="5">
    <source>
        <dbReference type="ARBA" id="ARBA00023125"/>
    </source>
</evidence>
<name>A0A0N5CCF3_STREA</name>
<keyword evidence="5" id="KW-0238">DNA-binding</keyword>
<keyword evidence="11" id="KW-1185">Reference proteome</keyword>
<evidence type="ECO:0000313" key="12">
    <source>
        <dbReference type="WBParaSite" id="SPAL_0001556300.1"/>
    </source>
</evidence>
<evidence type="ECO:0000259" key="10">
    <source>
        <dbReference type="PROSITE" id="PS51042"/>
    </source>
</evidence>
<keyword evidence="2" id="KW-0677">Repeat</keyword>
<feature type="compositionally biased region" description="Polar residues" evidence="9">
    <location>
        <begin position="801"/>
        <end position="813"/>
    </location>
</feature>
<feature type="domain" description="CUT" evidence="10">
    <location>
        <begin position="214"/>
        <end position="301"/>
    </location>
</feature>
<keyword evidence="8" id="KW-0539">Nucleus</keyword>
<dbReference type="SUPFAM" id="SSF47413">
    <property type="entry name" value="lambda repressor-like DNA-binding domains"/>
    <property type="match status" value="3"/>
</dbReference>
<evidence type="ECO:0000256" key="9">
    <source>
        <dbReference type="SAM" id="MobiDB-lite"/>
    </source>
</evidence>
<dbReference type="Proteomes" id="UP000046392">
    <property type="component" value="Unplaced"/>
</dbReference>
<dbReference type="PANTHER" id="PTHR14043">
    <property type="entry name" value="CCAAT DISPLACEMENT PROTEIN-RELATED"/>
    <property type="match status" value="1"/>
</dbReference>
<dbReference type="GO" id="GO:0000977">
    <property type="term" value="F:RNA polymerase II transcription regulatory region sequence-specific DNA binding"/>
    <property type="evidence" value="ECO:0007669"/>
    <property type="project" value="TreeGrafter"/>
</dbReference>
<keyword evidence="6" id="KW-0371">Homeobox</keyword>
<comment type="subcellular location">
    <subcellularLocation>
        <location evidence="1">Nucleus</location>
    </subcellularLocation>
</comment>
<evidence type="ECO:0000256" key="3">
    <source>
        <dbReference type="ARBA" id="ARBA00023015"/>
    </source>
</evidence>
<keyword evidence="4" id="KW-0175">Coiled coil</keyword>
<evidence type="ECO:0000256" key="4">
    <source>
        <dbReference type="ARBA" id="ARBA00023054"/>
    </source>
</evidence>
<evidence type="ECO:0000313" key="11">
    <source>
        <dbReference type="Proteomes" id="UP000046392"/>
    </source>
</evidence>
<feature type="compositionally biased region" description="Polar residues" evidence="9">
    <location>
        <begin position="858"/>
        <end position="868"/>
    </location>
</feature>
<evidence type="ECO:0000256" key="1">
    <source>
        <dbReference type="ARBA" id="ARBA00004123"/>
    </source>
</evidence>
<feature type="region of interest" description="Disordered" evidence="9">
    <location>
        <begin position="797"/>
        <end position="877"/>
    </location>
</feature>
<dbReference type="WBParaSite" id="SPAL_0001556300.1">
    <property type="protein sequence ID" value="SPAL_0001556300.1"/>
    <property type="gene ID" value="SPAL_0001556300"/>
</dbReference>
<dbReference type="GO" id="GO:0005634">
    <property type="term" value="C:nucleus"/>
    <property type="evidence" value="ECO:0007669"/>
    <property type="project" value="UniProtKB-SubCell"/>
</dbReference>